<sequence length="65" mass="7693">MLVLSRKKLVEEKTNQLLNGYSAYSDNDELIRLLERNISRHNLDVFCDRTDIGCWFIPKNHDELV</sequence>
<accession>A0ABP3KQ22</accession>
<proteinExistence type="predicted"/>
<dbReference type="InterPro" id="IPR058867">
    <property type="entry name" value="YtzJ"/>
</dbReference>
<comment type="caution">
    <text evidence="1">The sequence shown here is derived from an EMBL/GenBank/DDBJ whole genome shotgun (WGS) entry which is preliminary data.</text>
</comment>
<organism evidence="1 2">
    <name type="scientific">Salinibacillus aidingensis</name>
    <dbReference type="NCBI Taxonomy" id="237684"/>
    <lineage>
        <taxon>Bacteria</taxon>
        <taxon>Bacillati</taxon>
        <taxon>Bacillota</taxon>
        <taxon>Bacilli</taxon>
        <taxon>Bacillales</taxon>
        <taxon>Bacillaceae</taxon>
        <taxon>Salinibacillus</taxon>
    </lineage>
</organism>
<name>A0ABP3KQ22_9BACI</name>
<evidence type="ECO:0000313" key="2">
    <source>
        <dbReference type="Proteomes" id="UP001500880"/>
    </source>
</evidence>
<dbReference type="RefSeq" id="WP_343837523.1">
    <property type="nucleotide sequence ID" value="NZ_BAAADO010000001.1"/>
</dbReference>
<protein>
    <submittedName>
        <fullName evidence="1">Uncharacterized protein</fullName>
    </submittedName>
</protein>
<dbReference type="EMBL" id="BAAADO010000001">
    <property type="protein sequence ID" value="GAA0484172.1"/>
    <property type="molecule type" value="Genomic_DNA"/>
</dbReference>
<gene>
    <name evidence="1" type="ORF">GCM10008986_06730</name>
</gene>
<reference evidence="2" key="1">
    <citation type="journal article" date="2019" name="Int. J. Syst. Evol. Microbiol.">
        <title>The Global Catalogue of Microorganisms (GCM) 10K type strain sequencing project: providing services to taxonomists for standard genome sequencing and annotation.</title>
        <authorList>
            <consortium name="The Broad Institute Genomics Platform"/>
            <consortium name="The Broad Institute Genome Sequencing Center for Infectious Disease"/>
            <person name="Wu L."/>
            <person name="Ma J."/>
        </authorList>
    </citation>
    <scope>NUCLEOTIDE SEQUENCE [LARGE SCALE GENOMIC DNA]</scope>
    <source>
        <strain evidence="2">JCM 12389</strain>
    </source>
</reference>
<dbReference type="Pfam" id="PF26326">
    <property type="entry name" value="YtzJ"/>
    <property type="match status" value="1"/>
</dbReference>
<evidence type="ECO:0000313" key="1">
    <source>
        <dbReference type="EMBL" id="GAA0484172.1"/>
    </source>
</evidence>
<keyword evidence="2" id="KW-1185">Reference proteome</keyword>
<dbReference type="Proteomes" id="UP001500880">
    <property type="component" value="Unassembled WGS sequence"/>
</dbReference>